<dbReference type="AlphaFoldDB" id="A0A8J2PN93"/>
<keyword evidence="2" id="KW-1185">Reference proteome</keyword>
<protein>
    <submittedName>
        <fullName evidence="1">Uncharacterized protein</fullName>
    </submittedName>
</protein>
<name>A0A8J2PN93_9HEXA</name>
<dbReference type="Proteomes" id="UP000708208">
    <property type="component" value="Unassembled WGS sequence"/>
</dbReference>
<comment type="caution">
    <text evidence="1">The sequence shown here is derived from an EMBL/GenBank/DDBJ whole genome shotgun (WGS) entry which is preliminary data.</text>
</comment>
<gene>
    <name evidence="1" type="ORF">AFUS01_LOCUS31298</name>
</gene>
<organism evidence="1 2">
    <name type="scientific">Allacma fusca</name>
    <dbReference type="NCBI Taxonomy" id="39272"/>
    <lineage>
        <taxon>Eukaryota</taxon>
        <taxon>Metazoa</taxon>
        <taxon>Ecdysozoa</taxon>
        <taxon>Arthropoda</taxon>
        <taxon>Hexapoda</taxon>
        <taxon>Collembola</taxon>
        <taxon>Symphypleona</taxon>
        <taxon>Sminthuridae</taxon>
        <taxon>Allacma</taxon>
    </lineage>
</organism>
<dbReference type="EMBL" id="CAJVCH010494621">
    <property type="protein sequence ID" value="CAG7820930.1"/>
    <property type="molecule type" value="Genomic_DNA"/>
</dbReference>
<evidence type="ECO:0000313" key="2">
    <source>
        <dbReference type="Proteomes" id="UP000708208"/>
    </source>
</evidence>
<accession>A0A8J2PN93</accession>
<evidence type="ECO:0000313" key="1">
    <source>
        <dbReference type="EMBL" id="CAG7820930.1"/>
    </source>
</evidence>
<sequence>MINFKRTLEIRDELAHEMPEYEILEDLSNECDGDAEDSQKNINPGSYFLKVVTSLESKGNQFGVKIRWEV</sequence>
<proteinExistence type="predicted"/>
<reference evidence="1" key="1">
    <citation type="submission" date="2021-06" db="EMBL/GenBank/DDBJ databases">
        <authorList>
            <person name="Hodson N. C."/>
            <person name="Mongue J. A."/>
            <person name="Jaron S. K."/>
        </authorList>
    </citation>
    <scope>NUCLEOTIDE SEQUENCE</scope>
</reference>